<accession>A0A2Z5G4B6</accession>
<dbReference type="EMBL" id="CP030840">
    <property type="protein sequence ID" value="AXC13921.1"/>
    <property type="molecule type" value="Genomic_DNA"/>
</dbReference>
<name>A0A2Z5G4B6_9BACT</name>
<reference evidence="2 3" key="1">
    <citation type="journal article" date="2018" name="Front. Microbiol.">
        <title>Hydrolytic Capabilities as a Key to Environmental Success: Chitinolytic and Cellulolytic Acidobacteria From Acidic Sub-arctic Soils and Boreal Peatlands.</title>
        <authorList>
            <person name="Belova S.E."/>
            <person name="Ravin N.V."/>
            <person name="Pankratov T.A."/>
            <person name="Rakitin A.L."/>
            <person name="Ivanova A.A."/>
            <person name="Beletsky A.V."/>
            <person name="Mardanov A.V."/>
            <person name="Sinninghe Damste J.S."/>
            <person name="Dedysh S.N."/>
        </authorList>
    </citation>
    <scope>NUCLEOTIDE SEQUENCE [LARGE SCALE GENOMIC DNA]</scope>
    <source>
        <strain evidence="2 3">SBC82</strain>
    </source>
</reference>
<dbReference type="KEGG" id="abas:ACPOL_4651"/>
<sequence length="695" mass="74163">MAYKQLRVSRFSMIAFTLASSFSLVHAQGLSNSLNVETSWIGNSFGGANAPSGLYQVHVPDDIDTIYVDSAGNVYTNTTYDEAGETQAVFDPNGNLVAGPSDQGYNENGYAITANDNFIYYVNGGKVFASAAPKAGGSYDLAQSRSGSLVQTDVRGLAATDGTLYVSDNTNGQILIYSINQDGTLASNPASFSLSYPRGLALGSDGSLWIVEANDNSSSGAQVVHYDGSGNNLGDVINFDGSVALTGIAVDTSHMQSPDDLVLISDNGQDQDIKIYDVGNLTGSPTGYNSFGNVGGVYSNTKGQIAALKFKGLTGVGVDGSGNIYVSQNGGRDSVNNLDGNAFGAELEKYSPSGNQQWSRLGLEFVTRAGFDPGDDGQDVYDTWHHFNLNWQNNTPGSEWSYTGFTLDRFEFPSDSRLSAPNYTTWVRRINGNRILFTTGQYAGYLNIYKTNVDGDIATDSSTSYPAQGYYAIYPDANGGIWEAGTAQPSEYIIYTPSTGLDGNGNPTYGSTQSFNRPAPFSGSDGIIRRAQYDAGSDTLYLAGWNSSYPQPGPIGDDGPGQIYTAYPGWLANNGNVSPAWTIISEQDTSNYDWPESFSVAEKPDGTEGYLFLTFSGIHKIQVFSVIDGSAVGTITADPSLVGPSIQTSEGPSSGAIGNVDMPYGIDAFRRSNGEYVILNEEDNQAKNLLFRWVP</sequence>
<dbReference type="InterPro" id="IPR011042">
    <property type="entry name" value="6-blade_b-propeller_TolB-like"/>
</dbReference>
<evidence type="ECO:0000256" key="1">
    <source>
        <dbReference type="SAM" id="SignalP"/>
    </source>
</evidence>
<feature type="signal peptide" evidence="1">
    <location>
        <begin position="1"/>
        <end position="27"/>
    </location>
</feature>
<feature type="chain" id="PRO_5016465402" description="NHL repeat containing protein" evidence="1">
    <location>
        <begin position="28"/>
        <end position="695"/>
    </location>
</feature>
<proteinExistence type="predicted"/>
<gene>
    <name evidence="2" type="ORF">ACPOL_4651</name>
</gene>
<dbReference type="Gene3D" id="2.120.10.30">
    <property type="entry name" value="TolB, C-terminal domain"/>
    <property type="match status" value="1"/>
</dbReference>
<dbReference type="AlphaFoldDB" id="A0A2Z5G4B6"/>
<dbReference type="Proteomes" id="UP000253606">
    <property type="component" value="Chromosome"/>
</dbReference>
<organism evidence="2 3">
    <name type="scientific">Acidisarcina polymorpha</name>
    <dbReference type="NCBI Taxonomy" id="2211140"/>
    <lineage>
        <taxon>Bacteria</taxon>
        <taxon>Pseudomonadati</taxon>
        <taxon>Acidobacteriota</taxon>
        <taxon>Terriglobia</taxon>
        <taxon>Terriglobales</taxon>
        <taxon>Acidobacteriaceae</taxon>
        <taxon>Acidisarcina</taxon>
    </lineage>
</organism>
<keyword evidence="1" id="KW-0732">Signal</keyword>
<evidence type="ECO:0000313" key="3">
    <source>
        <dbReference type="Proteomes" id="UP000253606"/>
    </source>
</evidence>
<evidence type="ECO:0000313" key="2">
    <source>
        <dbReference type="EMBL" id="AXC13921.1"/>
    </source>
</evidence>
<evidence type="ECO:0008006" key="4">
    <source>
        <dbReference type="Google" id="ProtNLM"/>
    </source>
</evidence>
<keyword evidence="3" id="KW-1185">Reference proteome</keyword>
<dbReference type="SUPFAM" id="SSF63825">
    <property type="entry name" value="YWTD domain"/>
    <property type="match status" value="1"/>
</dbReference>
<protein>
    <recommendedName>
        <fullName evidence="4">NHL repeat containing protein</fullName>
    </recommendedName>
</protein>